<name>A0A426ZXC2_ENSVE</name>
<organism evidence="1 2">
    <name type="scientific">Ensete ventricosum</name>
    <name type="common">Abyssinian banana</name>
    <name type="synonym">Musa ensete</name>
    <dbReference type="NCBI Taxonomy" id="4639"/>
    <lineage>
        <taxon>Eukaryota</taxon>
        <taxon>Viridiplantae</taxon>
        <taxon>Streptophyta</taxon>
        <taxon>Embryophyta</taxon>
        <taxon>Tracheophyta</taxon>
        <taxon>Spermatophyta</taxon>
        <taxon>Magnoliopsida</taxon>
        <taxon>Liliopsida</taxon>
        <taxon>Zingiberales</taxon>
        <taxon>Musaceae</taxon>
        <taxon>Ensete</taxon>
    </lineage>
</organism>
<dbReference type="EMBL" id="AMZH03004644">
    <property type="protein sequence ID" value="RRT68593.1"/>
    <property type="molecule type" value="Genomic_DNA"/>
</dbReference>
<reference evidence="1 2" key="1">
    <citation type="journal article" date="2014" name="Agronomy (Basel)">
        <title>A Draft Genome Sequence for Ensete ventricosum, the Drought-Tolerant Tree Against Hunger.</title>
        <authorList>
            <person name="Harrison J."/>
            <person name="Moore K.A."/>
            <person name="Paszkiewicz K."/>
            <person name="Jones T."/>
            <person name="Grant M."/>
            <person name="Ambacheew D."/>
            <person name="Muzemil S."/>
            <person name="Studholme D.J."/>
        </authorList>
    </citation>
    <scope>NUCLEOTIDE SEQUENCE [LARGE SCALE GENOMIC DNA]</scope>
</reference>
<sequence>MSRTGRRIPNIPPERVVVQLYVVAELLVRLGPNSDVHGGPHRLSMSIGKVNQMWLPISKVIGAKAKIKLEGSPPCAGQEDNFYTCEKRLVVHYSLIVSNPSDGWLVRLVQASTDLLARCYSELSRVAQLWRVIITYGDDDHPSKFVM</sequence>
<protein>
    <submittedName>
        <fullName evidence="1">Uncharacterized protein</fullName>
    </submittedName>
</protein>
<evidence type="ECO:0000313" key="1">
    <source>
        <dbReference type="EMBL" id="RRT68593.1"/>
    </source>
</evidence>
<proteinExistence type="predicted"/>
<accession>A0A426ZXC2</accession>
<comment type="caution">
    <text evidence="1">The sequence shown here is derived from an EMBL/GenBank/DDBJ whole genome shotgun (WGS) entry which is preliminary data.</text>
</comment>
<dbReference type="Proteomes" id="UP000287651">
    <property type="component" value="Unassembled WGS sequence"/>
</dbReference>
<dbReference type="AlphaFoldDB" id="A0A426ZXC2"/>
<evidence type="ECO:0000313" key="2">
    <source>
        <dbReference type="Proteomes" id="UP000287651"/>
    </source>
</evidence>
<gene>
    <name evidence="1" type="ORF">B296_00029376</name>
</gene>